<keyword evidence="2" id="KW-1185">Reference proteome</keyword>
<dbReference type="GeneID" id="64469806"/>
<reference evidence="1" key="1">
    <citation type="submission" date="2020-07" db="EMBL/GenBank/DDBJ databases">
        <title>Complete genome sequence analysis of a novel Escherichia phage vB_EcoS swi2.</title>
        <authorList>
            <person name="Sui B."/>
        </authorList>
    </citation>
    <scope>NUCLEOTIDE SEQUENCE</scope>
</reference>
<dbReference type="Proteomes" id="UP000676279">
    <property type="component" value="Segment"/>
</dbReference>
<dbReference type="KEGG" id="vg:64469806"/>
<proteinExistence type="predicted"/>
<protein>
    <submittedName>
        <fullName evidence="1">Uncharacterized protein</fullName>
    </submittedName>
</protein>
<sequence length="65" mass="7635">MKDEKLNLKNHKQSRNKSGSRIWFSAYVKPSGRYWKRKASKAARKSDDLSCGGAYKKCFGWMEWC</sequence>
<dbReference type="EMBL" id="MT768060">
    <property type="protein sequence ID" value="QNR52440.1"/>
    <property type="molecule type" value="Genomic_DNA"/>
</dbReference>
<accession>A0A862QM92</accession>
<organism evidence="1 2">
    <name type="scientific">Escherichia phage vB_EcoS_swi2</name>
    <dbReference type="NCBI Taxonomy" id="2769808"/>
    <lineage>
        <taxon>Viruses</taxon>
        <taxon>Duplodnaviria</taxon>
        <taxon>Heunggongvirae</taxon>
        <taxon>Uroviricota</taxon>
        <taxon>Caudoviricetes</taxon>
        <taxon>Swiduovirus</taxon>
        <taxon>Swiduovirus swi2</taxon>
    </lineage>
</organism>
<evidence type="ECO:0000313" key="2">
    <source>
        <dbReference type="Proteomes" id="UP000676279"/>
    </source>
</evidence>
<evidence type="ECO:0000313" key="1">
    <source>
        <dbReference type="EMBL" id="QNR52440.1"/>
    </source>
</evidence>
<dbReference type="RefSeq" id="YP_010054125.1">
    <property type="nucleotide sequence ID" value="NC_054649.1"/>
</dbReference>
<name>A0A862QM92_9CAUD</name>